<reference evidence="1 2" key="1">
    <citation type="journal article" date="2015" name="Genome Biol. Evol.">
        <title>Comparative Genomics of a Bacterivorous Green Alga Reveals Evolutionary Causalities and Consequences of Phago-Mixotrophic Mode of Nutrition.</title>
        <authorList>
            <person name="Burns J.A."/>
            <person name="Paasch A."/>
            <person name="Narechania A."/>
            <person name="Kim E."/>
        </authorList>
    </citation>
    <scope>NUCLEOTIDE SEQUENCE [LARGE SCALE GENOMIC DNA]</scope>
    <source>
        <strain evidence="1 2">PLY_AMNH</strain>
    </source>
</reference>
<name>A0AAE0L7S6_9CHLO</name>
<dbReference type="AlphaFoldDB" id="A0AAE0L7S6"/>
<gene>
    <name evidence="1" type="ORF">CYMTET_16594</name>
</gene>
<evidence type="ECO:0000313" key="1">
    <source>
        <dbReference type="EMBL" id="KAK3275266.1"/>
    </source>
</evidence>
<dbReference type="EMBL" id="LGRX02007325">
    <property type="protein sequence ID" value="KAK3275266.1"/>
    <property type="molecule type" value="Genomic_DNA"/>
</dbReference>
<accession>A0AAE0L7S6</accession>
<organism evidence="1 2">
    <name type="scientific">Cymbomonas tetramitiformis</name>
    <dbReference type="NCBI Taxonomy" id="36881"/>
    <lineage>
        <taxon>Eukaryota</taxon>
        <taxon>Viridiplantae</taxon>
        <taxon>Chlorophyta</taxon>
        <taxon>Pyramimonadophyceae</taxon>
        <taxon>Pyramimonadales</taxon>
        <taxon>Pyramimonadaceae</taxon>
        <taxon>Cymbomonas</taxon>
    </lineage>
</organism>
<proteinExistence type="predicted"/>
<keyword evidence="2" id="KW-1185">Reference proteome</keyword>
<comment type="caution">
    <text evidence="1">The sequence shown here is derived from an EMBL/GenBank/DDBJ whole genome shotgun (WGS) entry which is preliminary data.</text>
</comment>
<evidence type="ECO:0000313" key="2">
    <source>
        <dbReference type="Proteomes" id="UP001190700"/>
    </source>
</evidence>
<sequence length="131" mass="14292">MRLDSIFARNVGARYRSTPQSAHATLAATDKTRGNAVLQSSWDDDVVKRVAKDTLGNKASSFSGSEPHRQLLWDSLVTALETSFVTEDNANEDIFDLVDVAGNDTVTVIMVTCHIRNQTRCPAVTNSSHAI</sequence>
<protein>
    <submittedName>
        <fullName evidence="1">Uncharacterized protein</fullName>
    </submittedName>
</protein>
<dbReference type="Proteomes" id="UP001190700">
    <property type="component" value="Unassembled WGS sequence"/>
</dbReference>